<dbReference type="GO" id="GO:0009378">
    <property type="term" value="F:four-way junction helicase activity"/>
    <property type="evidence" value="ECO:0007669"/>
    <property type="project" value="TreeGrafter"/>
</dbReference>
<reference evidence="4 5" key="1">
    <citation type="submission" date="2022-01" db="EMBL/GenBank/DDBJ databases">
        <authorList>
            <person name="Xiong W."/>
            <person name="Schranz E."/>
        </authorList>
    </citation>
    <scope>NUCLEOTIDE SEQUENCE [LARGE SCALE GENOMIC DNA]</scope>
</reference>
<evidence type="ECO:0000313" key="4">
    <source>
        <dbReference type="EMBL" id="CAH1424891.1"/>
    </source>
</evidence>
<keyword evidence="2" id="KW-0472">Membrane</keyword>
<dbReference type="GO" id="GO:0043138">
    <property type="term" value="F:3'-5' DNA helicase activity"/>
    <property type="evidence" value="ECO:0007669"/>
    <property type="project" value="TreeGrafter"/>
</dbReference>
<proteinExistence type="inferred from homology"/>
<keyword evidence="2" id="KW-1133">Transmembrane helix</keyword>
<comment type="caution">
    <text evidence="4">The sequence shown here is derived from an EMBL/GenBank/DDBJ whole genome shotgun (WGS) entry which is preliminary data.</text>
</comment>
<comment type="similarity">
    <text evidence="1">Belongs to the helicase family. RecQ subfamily.</text>
</comment>
<dbReference type="PROSITE" id="PS51192">
    <property type="entry name" value="HELICASE_ATP_BIND_1"/>
    <property type="match status" value="1"/>
</dbReference>
<keyword evidence="2" id="KW-0812">Transmembrane</keyword>
<accession>A0AAU9MH39</accession>
<protein>
    <recommendedName>
        <fullName evidence="3">Helicase ATP-binding domain-containing protein</fullName>
    </recommendedName>
</protein>
<keyword evidence="5" id="KW-1185">Reference proteome</keyword>
<evidence type="ECO:0000259" key="3">
    <source>
        <dbReference type="PROSITE" id="PS51192"/>
    </source>
</evidence>
<dbReference type="InterPro" id="IPR014001">
    <property type="entry name" value="Helicase_ATP-bd"/>
</dbReference>
<organism evidence="4 5">
    <name type="scientific">Lactuca virosa</name>
    <dbReference type="NCBI Taxonomy" id="75947"/>
    <lineage>
        <taxon>Eukaryota</taxon>
        <taxon>Viridiplantae</taxon>
        <taxon>Streptophyta</taxon>
        <taxon>Embryophyta</taxon>
        <taxon>Tracheophyta</taxon>
        <taxon>Spermatophyta</taxon>
        <taxon>Magnoliopsida</taxon>
        <taxon>eudicotyledons</taxon>
        <taxon>Gunneridae</taxon>
        <taxon>Pentapetalae</taxon>
        <taxon>asterids</taxon>
        <taxon>campanulids</taxon>
        <taxon>Asterales</taxon>
        <taxon>Asteraceae</taxon>
        <taxon>Cichorioideae</taxon>
        <taxon>Cichorieae</taxon>
        <taxon>Lactucinae</taxon>
        <taxon>Lactuca</taxon>
    </lineage>
</organism>
<name>A0AAU9MH39_9ASTR</name>
<evidence type="ECO:0000256" key="1">
    <source>
        <dbReference type="ARBA" id="ARBA00005446"/>
    </source>
</evidence>
<gene>
    <name evidence="4" type="ORF">LVIROSA_LOCUS12067</name>
</gene>
<dbReference type="PANTHER" id="PTHR13710">
    <property type="entry name" value="DNA HELICASE RECQ FAMILY MEMBER"/>
    <property type="match status" value="1"/>
</dbReference>
<dbReference type="GO" id="GO:0005694">
    <property type="term" value="C:chromosome"/>
    <property type="evidence" value="ECO:0007669"/>
    <property type="project" value="TreeGrafter"/>
</dbReference>
<dbReference type="AlphaFoldDB" id="A0AAU9MH39"/>
<dbReference type="GO" id="GO:0000724">
    <property type="term" value="P:double-strand break repair via homologous recombination"/>
    <property type="evidence" value="ECO:0007669"/>
    <property type="project" value="TreeGrafter"/>
</dbReference>
<dbReference type="Gene3D" id="3.40.50.300">
    <property type="entry name" value="P-loop containing nucleotide triphosphate hydrolases"/>
    <property type="match status" value="1"/>
</dbReference>
<dbReference type="GO" id="GO:0005737">
    <property type="term" value="C:cytoplasm"/>
    <property type="evidence" value="ECO:0007669"/>
    <property type="project" value="TreeGrafter"/>
</dbReference>
<dbReference type="SUPFAM" id="SSF52540">
    <property type="entry name" value="P-loop containing nucleoside triphosphate hydrolases"/>
    <property type="match status" value="1"/>
</dbReference>
<dbReference type="PANTHER" id="PTHR13710:SF155">
    <property type="entry name" value="ATP-DEPENDENT DNA HELICASE Q-LIKE 3"/>
    <property type="match status" value="1"/>
</dbReference>
<feature type="domain" description="Helicase ATP-binding" evidence="3">
    <location>
        <begin position="113"/>
        <end position="199"/>
    </location>
</feature>
<feature type="transmembrane region" description="Helical" evidence="2">
    <location>
        <begin position="37"/>
        <end position="67"/>
    </location>
</feature>
<evidence type="ECO:0000313" key="5">
    <source>
        <dbReference type="Proteomes" id="UP001157418"/>
    </source>
</evidence>
<evidence type="ECO:0000256" key="2">
    <source>
        <dbReference type="SAM" id="Phobius"/>
    </source>
</evidence>
<dbReference type="InterPro" id="IPR027417">
    <property type="entry name" value="P-loop_NTPase"/>
</dbReference>
<dbReference type="Proteomes" id="UP001157418">
    <property type="component" value="Unassembled WGS sequence"/>
</dbReference>
<dbReference type="EMBL" id="CAKMRJ010002011">
    <property type="protein sequence ID" value="CAH1424891.1"/>
    <property type="molecule type" value="Genomic_DNA"/>
</dbReference>
<sequence length="344" mass="38936">MVASRKEEDGDRGSKEGRCQDGGFGLFSKPGIKSNDLVWWSVATVLTPIAAKIGLPFLLVMCAFMGIGEIISALRNEHGVFQCRGPFDSEQEIYGDLESRNPSMMLLYVTPELIATIGFMLKLTKLHSRGLLNLIAIDEAHCSSTWGHDFRLFIIRPSYRKLAFLRKRLPDVPLLALTATAVPKQIQDAFSWEKVKTSTPTSEAPLVRVWDCDSRIAETVKVLRRYIKIDAELRSLVDKNEIISEVARQIGVCIEPENLQLESPLSSLGEFEPLLRKMEEINKIIRELWQQTYRGQDIDYISIHYDVECGATRSYSYEVVMQAGDTELEMREGAVQVKKVCHHL</sequence>